<accession>A0A3N2PQP9</accession>
<proteinExistence type="predicted"/>
<keyword evidence="2" id="KW-0539">Nucleus</keyword>
<evidence type="ECO:0000256" key="2">
    <source>
        <dbReference type="ARBA" id="ARBA00023242"/>
    </source>
</evidence>
<dbReference type="InterPro" id="IPR012916">
    <property type="entry name" value="RED_N"/>
</dbReference>
<feature type="compositionally biased region" description="Basic and acidic residues" evidence="3">
    <location>
        <begin position="567"/>
        <end position="579"/>
    </location>
</feature>
<dbReference type="Pfam" id="PF07808">
    <property type="entry name" value="RED_N"/>
    <property type="match status" value="1"/>
</dbReference>
<dbReference type="PANTHER" id="PTHR12765">
    <property type="entry name" value="RED PROTEIN IK FACTOR CYTOKINE IK"/>
    <property type="match status" value="1"/>
</dbReference>
<evidence type="ECO:0000313" key="6">
    <source>
        <dbReference type="Proteomes" id="UP000272025"/>
    </source>
</evidence>
<feature type="compositionally biased region" description="Acidic residues" evidence="3">
    <location>
        <begin position="372"/>
        <end position="382"/>
    </location>
</feature>
<dbReference type="Proteomes" id="UP000272025">
    <property type="component" value="Unassembled WGS sequence"/>
</dbReference>
<evidence type="ECO:0000259" key="4">
    <source>
        <dbReference type="Pfam" id="PF07808"/>
    </source>
</evidence>
<dbReference type="STRING" id="1314773.A0A3N2PQP9"/>
<evidence type="ECO:0000256" key="1">
    <source>
        <dbReference type="ARBA" id="ARBA00004123"/>
    </source>
</evidence>
<feature type="compositionally biased region" description="Acidic residues" evidence="3">
    <location>
        <begin position="475"/>
        <end position="484"/>
    </location>
</feature>
<sequence length="579" mass="64028">MNNEQFRRLLGVDSPKPSQGTTSKTSPSFGSGSATPGALGSRQRASIPMTPRSIGTGQSDFLRQLAARDRATRQQKQFKTSAPKGSRLAQGYVDRAKEREKEAEDERARRVQALEELLKAGDIDRETFDKQVDEIAGGDLSSTHLVKGLDRKLLERIRKGEDVFGNGSSSSSTGDNKDGEPEPEPEEEEPPPDVDEELDLVAQRDVQAVTKEKTEKKKKGQLALAALAPGKQRTRDQIIAQMKAAREAAKAAKESGLGDKFRKIGAKQKAGTRIERDGKGREVLIIVDEDGHEKRMVRKVRTQAQGEEGDDTERRREVMMPRNKAKPLGMEVPEFYRKQQEAAAAAAAGEEDKEDIFSDAGDDYDPLAGVDSDSDSDSDDEEKEKAEKAKEASTKDKTGKGEHEGEGEAEDTSKEGMLPPPKPSTTKDYFKGSRTELLSAHKRDAPSLSDPAIQAAFKKAAQLSAAREKRKATEDEGEDEIDEEEARKRAERRRKMLESARRDDEDLDLGFGTSRLEDEEDFDESKVKLSEWGQDDDDDEGGGTKGGKTKRKRGPKRRKGDVNNAEDVLRVMEQRKRSS</sequence>
<keyword evidence="6" id="KW-1185">Reference proteome</keyword>
<feature type="compositionally biased region" description="Basic and acidic residues" evidence="3">
    <location>
        <begin position="383"/>
        <end position="414"/>
    </location>
</feature>
<feature type="region of interest" description="Disordered" evidence="3">
    <location>
        <begin position="1"/>
        <end position="108"/>
    </location>
</feature>
<feature type="compositionally biased region" description="Low complexity" evidence="3">
    <location>
        <begin position="454"/>
        <end position="465"/>
    </location>
</feature>
<feature type="compositionally biased region" description="Basic and acidic residues" evidence="3">
    <location>
        <begin position="428"/>
        <end position="445"/>
    </location>
</feature>
<dbReference type="AlphaFoldDB" id="A0A3N2PQP9"/>
<evidence type="ECO:0000256" key="3">
    <source>
        <dbReference type="SAM" id="MobiDB-lite"/>
    </source>
</evidence>
<dbReference type="GeneID" id="39577318"/>
<gene>
    <name evidence="5" type="ORF">SODALDRAFT_298398</name>
</gene>
<feature type="region of interest" description="Disordered" evidence="3">
    <location>
        <begin position="298"/>
        <end position="579"/>
    </location>
</feature>
<protein>
    <recommendedName>
        <fullName evidence="4">RED-like N-terminal domain-containing protein</fullName>
    </recommendedName>
</protein>
<comment type="subcellular location">
    <subcellularLocation>
        <location evidence="1">Nucleus</location>
    </subcellularLocation>
</comment>
<dbReference type="OrthoDB" id="3366823at2759"/>
<name>A0A3N2PQP9_SODAK</name>
<dbReference type="InterPro" id="IPR039896">
    <property type="entry name" value="Red-like"/>
</dbReference>
<dbReference type="EMBL" id="ML119058">
    <property type="protein sequence ID" value="ROT36805.1"/>
    <property type="molecule type" value="Genomic_DNA"/>
</dbReference>
<feature type="domain" description="RED-like N-terminal" evidence="4">
    <location>
        <begin position="76"/>
        <end position="159"/>
    </location>
</feature>
<evidence type="ECO:0000313" key="5">
    <source>
        <dbReference type="EMBL" id="ROT36805.1"/>
    </source>
</evidence>
<dbReference type="RefSeq" id="XP_028464611.1">
    <property type="nucleotide sequence ID" value="XM_028608840.1"/>
</dbReference>
<feature type="compositionally biased region" description="Acidic residues" evidence="3">
    <location>
        <begin position="181"/>
        <end position="199"/>
    </location>
</feature>
<feature type="region of interest" description="Disordered" evidence="3">
    <location>
        <begin position="159"/>
        <end position="221"/>
    </location>
</feature>
<reference evidence="5 6" key="1">
    <citation type="journal article" date="2018" name="Mol. Ecol.">
        <title>The obligate alkalophilic soda-lake fungus Sodiomyces alkalinus has shifted to a protein diet.</title>
        <authorList>
            <person name="Grum-Grzhimaylo A.A."/>
            <person name="Falkoski D.L."/>
            <person name="van den Heuvel J."/>
            <person name="Valero-Jimenez C.A."/>
            <person name="Min B."/>
            <person name="Choi I.G."/>
            <person name="Lipzen A."/>
            <person name="Daum C.G."/>
            <person name="Aanen D.K."/>
            <person name="Tsang A."/>
            <person name="Henrissat B."/>
            <person name="Bilanenko E.N."/>
            <person name="de Vries R.P."/>
            <person name="van Kan J.A.L."/>
            <person name="Grigoriev I.V."/>
            <person name="Debets A.J.M."/>
        </authorList>
    </citation>
    <scope>NUCLEOTIDE SEQUENCE [LARGE SCALE GENOMIC DNA]</scope>
    <source>
        <strain evidence="5 6">F11</strain>
    </source>
</reference>
<organism evidence="5 6">
    <name type="scientific">Sodiomyces alkalinus (strain CBS 110278 / VKM F-3762 / F11)</name>
    <name type="common">Alkaliphilic filamentous fungus</name>
    <dbReference type="NCBI Taxonomy" id="1314773"/>
    <lineage>
        <taxon>Eukaryota</taxon>
        <taxon>Fungi</taxon>
        <taxon>Dikarya</taxon>
        <taxon>Ascomycota</taxon>
        <taxon>Pezizomycotina</taxon>
        <taxon>Sordariomycetes</taxon>
        <taxon>Hypocreomycetidae</taxon>
        <taxon>Glomerellales</taxon>
        <taxon>Plectosphaerellaceae</taxon>
        <taxon>Sodiomyces</taxon>
    </lineage>
</organism>
<dbReference type="GO" id="GO:0005634">
    <property type="term" value="C:nucleus"/>
    <property type="evidence" value="ECO:0007669"/>
    <property type="project" value="UniProtKB-SubCell"/>
</dbReference>
<feature type="compositionally biased region" description="Polar residues" evidence="3">
    <location>
        <begin position="16"/>
        <end position="34"/>
    </location>
</feature>
<feature type="compositionally biased region" description="Basic and acidic residues" evidence="3">
    <location>
        <begin position="94"/>
        <end position="108"/>
    </location>
</feature>
<feature type="compositionally biased region" description="Basic residues" evidence="3">
    <location>
        <begin position="547"/>
        <end position="559"/>
    </location>
</feature>